<evidence type="ECO:0000256" key="8">
    <source>
        <dbReference type="RuleBase" id="RU004473"/>
    </source>
</evidence>
<protein>
    <recommendedName>
        <fullName evidence="5 8">dTDP-glucose 4,6-dehydratase</fullName>
        <ecNumber evidence="4 8">4.2.1.46</ecNumber>
    </recommendedName>
</protein>
<proteinExistence type="inferred from homology"/>
<feature type="domain" description="NAD(P)-binding" evidence="9">
    <location>
        <begin position="4"/>
        <end position="302"/>
    </location>
</feature>
<evidence type="ECO:0000256" key="1">
    <source>
        <dbReference type="ARBA" id="ARBA00001539"/>
    </source>
</evidence>
<dbReference type="InParanoid" id="C7QIW6"/>
<evidence type="ECO:0000256" key="4">
    <source>
        <dbReference type="ARBA" id="ARBA00011990"/>
    </source>
</evidence>
<keyword evidence="11" id="KW-1185">Reference proteome</keyword>
<dbReference type="InterPro" id="IPR020904">
    <property type="entry name" value="Sc_DH/Rdtase_CS"/>
</dbReference>
<evidence type="ECO:0000256" key="6">
    <source>
        <dbReference type="ARBA" id="ARBA00023027"/>
    </source>
</evidence>
<comment type="catalytic activity">
    <reaction evidence="1 8">
        <text>dTDP-alpha-D-glucose = dTDP-4-dehydro-6-deoxy-alpha-D-glucose + H2O</text>
        <dbReference type="Rhea" id="RHEA:17221"/>
        <dbReference type="ChEBI" id="CHEBI:15377"/>
        <dbReference type="ChEBI" id="CHEBI:57477"/>
        <dbReference type="ChEBI" id="CHEBI:57649"/>
        <dbReference type="EC" id="4.2.1.46"/>
    </reaction>
</comment>
<dbReference type="eggNOG" id="COG1088">
    <property type="taxonomic scope" value="Bacteria"/>
</dbReference>
<evidence type="ECO:0000259" key="9">
    <source>
        <dbReference type="Pfam" id="PF16363"/>
    </source>
</evidence>
<dbReference type="EMBL" id="CP001700">
    <property type="protein sequence ID" value="ACU77016.1"/>
    <property type="molecule type" value="Genomic_DNA"/>
</dbReference>
<comment type="cofactor">
    <cofactor evidence="2 8">
        <name>NAD(+)</name>
        <dbReference type="ChEBI" id="CHEBI:57540"/>
    </cofactor>
</comment>
<keyword evidence="6" id="KW-0520">NAD</keyword>
<evidence type="ECO:0000313" key="10">
    <source>
        <dbReference type="EMBL" id="ACU77016.1"/>
    </source>
</evidence>
<keyword evidence="7 8" id="KW-0456">Lyase</keyword>
<name>C7QIW6_CATAD</name>
<dbReference type="AlphaFoldDB" id="C7QIW6"/>
<evidence type="ECO:0000256" key="2">
    <source>
        <dbReference type="ARBA" id="ARBA00001911"/>
    </source>
</evidence>
<evidence type="ECO:0000256" key="5">
    <source>
        <dbReference type="ARBA" id="ARBA00016977"/>
    </source>
</evidence>
<dbReference type="InterPro" id="IPR036291">
    <property type="entry name" value="NAD(P)-bd_dom_sf"/>
</dbReference>
<evidence type="ECO:0000256" key="7">
    <source>
        <dbReference type="ARBA" id="ARBA00023239"/>
    </source>
</evidence>
<dbReference type="InterPro" id="IPR005888">
    <property type="entry name" value="dTDP_Gluc_deHydtase"/>
</dbReference>
<accession>C7QIW6</accession>
<dbReference type="PROSITE" id="PS00061">
    <property type="entry name" value="ADH_SHORT"/>
    <property type="match status" value="1"/>
</dbReference>
<dbReference type="GO" id="GO:0009225">
    <property type="term" value="P:nucleotide-sugar metabolic process"/>
    <property type="evidence" value="ECO:0007669"/>
    <property type="project" value="InterPro"/>
</dbReference>
<evidence type="ECO:0000256" key="3">
    <source>
        <dbReference type="ARBA" id="ARBA00008178"/>
    </source>
</evidence>
<dbReference type="RefSeq" id="WP_015796741.1">
    <property type="nucleotide sequence ID" value="NC_013131.1"/>
</dbReference>
<sequence>MRILVTGGAGFIGSEYVRQLLSRPGAPDSVTVLDALTYSGVEANLEPVRDNPGFAFRRGDIRDAEVVDAVMPGHDAVVHFAAESHVDRSILGAGPFVTTNVVGTQVLLDAARKHGVGRFVHVSTDEVYGSIDEGSWTEEWPLAPNSAYSASKAGSDLLVLSYHRTHKMDVVVTRCSNNYGYYQFPEKMIPRSVTNLIDGGMVDLYGDGANIRDWLHVSDHCRGIDLALRQGRAGEVYNIGGGTELTNKELVQLMLDGTGKDWSSVRTVEDRKGHDRRYSLSIDKIQRELGYEPRVRFEDGMGQTIDWYKNNRSWWEPLKAKAALESAAGAAGSGSAEK</sequence>
<dbReference type="GO" id="GO:0008460">
    <property type="term" value="F:dTDP-glucose 4,6-dehydratase activity"/>
    <property type="evidence" value="ECO:0007669"/>
    <property type="project" value="UniProtKB-EC"/>
</dbReference>
<dbReference type="FunCoup" id="C7QIW6">
    <property type="interactions" value="253"/>
</dbReference>
<dbReference type="OrthoDB" id="9801785at2"/>
<dbReference type="NCBIfam" id="TIGR01181">
    <property type="entry name" value="dTDP_gluc_dehyt"/>
    <property type="match status" value="1"/>
</dbReference>
<evidence type="ECO:0000313" key="11">
    <source>
        <dbReference type="Proteomes" id="UP000000851"/>
    </source>
</evidence>
<dbReference type="Pfam" id="PF16363">
    <property type="entry name" value="GDP_Man_Dehyd"/>
    <property type="match status" value="1"/>
</dbReference>
<dbReference type="EC" id="4.2.1.46" evidence="4 8"/>
<organism evidence="10 11">
    <name type="scientific">Catenulispora acidiphila (strain DSM 44928 / JCM 14897 / NBRC 102108 / NRRL B-24433 / ID139908)</name>
    <dbReference type="NCBI Taxonomy" id="479433"/>
    <lineage>
        <taxon>Bacteria</taxon>
        <taxon>Bacillati</taxon>
        <taxon>Actinomycetota</taxon>
        <taxon>Actinomycetes</taxon>
        <taxon>Catenulisporales</taxon>
        <taxon>Catenulisporaceae</taxon>
        <taxon>Catenulispora</taxon>
    </lineage>
</organism>
<dbReference type="Gene3D" id="3.90.25.10">
    <property type="entry name" value="UDP-galactose 4-epimerase, domain 1"/>
    <property type="match status" value="1"/>
</dbReference>
<dbReference type="CDD" id="cd05246">
    <property type="entry name" value="dTDP_GD_SDR_e"/>
    <property type="match status" value="1"/>
</dbReference>
<dbReference type="Gene3D" id="3.40.50.720">
    <property type="entry name" value="NAD(P)-binding Rossmann-like Domain"/>
    <property type="match status" value="1"/>
</dbReference>
<dbReference type="KEGG" id="cai:Caci_8193"/>
<dbReference type="Proteomes" id="UP000000851">
    <property type="component" value="Chromosome"/>
</dbReference>
<reference evidence="10 11" key="1">
    <citation type="journal article" date="2009" name="Stand. Genomic Sci.">
        <title>Complete genome sequence of Catenulispora acidiphila type strain (ID 139908).</title>
        <authorList>
            <person name="Copeland A."/>
            <person name="Lapidus A."/>
            <person name="Glavina Del Rio T."/>
            <person name="Nolan M."/>
            <person name="Lucas S."/>
            <person name="Chen F."/>
            <person name="Tice H."/>
            <person name="Cheng J.F."/>
            <person name="Bruce D."/>
            <person name="Goodwin L."/>
            <person name="Pitluck S."/>
            <person name="Mikhailova N."/>
            <person name="Pati A."/>
            <person name="Ivanova N."/>
            <person name="Mavromatis K."/>
            <person name="Chen A."/>
            <person name="Palaniappan K."/>
            <person name="Chain P."/>
            <person name="Land M."/>
            <person name="Hauser L."/>
            <person name="Chang Y.J."/>
            <person name="Jeffries C.D."/>
            <person name="Chertkov O."/>
            <person name="Brettin T."/>
            <person name="Detter J.C."/>
            <person name="Han C."/>
            <person name="Ali Z."/>
            <person name="Tindall B.J."/>
            <person name="Goker M."/>
            <person name="Bristow J."/>
            <person name="Eisen J.A."/>
            <person name="Markowitz V."/>
            <person name="Hugenholtz P."/>
            <person name="Kyrpides N.C."/>
            <person name="Klenk H.P."/>
        </authorList>
    </citation>
    <scope>NUCLEOTIDE SEQUENCE [LARGE SCALE GENOMIC DNA]</scope>
    <source>
        <strain evidence="11">DSM 44928 / JCM 14897 / NBRC 102108 / NRRL B-24433 / ID139908</strain>
    </source>
</reference>
<gene>
    <name evidence="10" type="ordered locus">Caci_8193</name>
</gene>
<dbReference type="SUPFAM" id="SSF51735">
    <property type="entry name" value="NAD(P)-binding Rossmann-fold domains"/>
    <property type="match status" value="1"/>
</dbReference>
<comment type="similarity">
    <text evidence="3 8">Belongs to the NAD(P)-dependent epimerase/dehydratase family. dTDP-glucose dehydratase subfamily.</text>
</comment>
<dbReference type="InterPro" id="IPR016040">
    <property type="entry name" value="NAD(P)-bd_dom"/>
</dbReference>
<dbReference type="STRING" id="479433.Caci_8193"/>
<dbReference type="HOGENOM" id="CLU_007383_1_14_11"/>
<dbReference type="PANTHER" id="PTHR43000">
    <property type="entry name" value="DTDP-D-GLUCOSE 4,6-DEHYDRATASE-RELATED"/>
    <property type="match status" value="1"/>
</dbReference>